<evidence type="ECO:0000313" key="4">
    <source>
        <dbReference type="Proteomes" id="UP001066276"/>
    </source>
</evidence>
<sequence length="286" mass="31111">MLTTLHFKFGSVGHVRWDSLQTAYCLLNSALRLFARSTEFLSGRFSKLFVVLPGALKANMAPKAIRNLGDKGEGAQTACMGKDNGDLVPAGKRPTSGAVKLSGKNMAGAVKDGNNIASIPPPLDTRGKDKLQSTIMRFLTGGMQENGSEHIESPPADIQSALKENYMLISGEMAHFEGAKEISNGSDSPPTTLQGADGGPMDALGNRDEQKVSKREVVNIKALQTETREESHRARITTKRLQGTVCKVVKSCIEIEEKFNTMEERTMAVEAEVEALREQMNRMVDN</sequence>
<feature type="region of interest" description="Disordered" evidence="2">
    <location>
        <begin position="180"/>
        <end position="211"/>
    </location>
</feature>
<keyword evidence="1" id="KW-0175">Coiled coil</keyword>
<feature type="compositionally biased region" description="Polar residues" evidence="2">
    <location>
        <begin position="183"/>
        <end position="194"/>
    </location>
</feature>
<feature type="coiled-coil region" evidence="1">
    <location>
        <begin position="259"/>
        <end position="286"/>
    </location>
</feature>
<evidence type="ECO:0000256" key="1">
    <source>
        <dbReference type="SAM" id="Coils"/>
    </source>
</evidence>
<dbReference type="Proteomes" id="UP001066276">
    <property type="component" value="Chromosome 5"/>
</dbReference>
<reference evidence="3" key="1">
    <citation type="journal article" date="2022" name="bioRxiv">
        <title>Sequencing and chromosome-scale assembly of the giantPleurodeles waltlgenome.</title>
        <authorList>
            <person name="Brown T."/>
            <person name="Elewa A."/>
            <person name="Iarovenko S."/>
            <person name="Subramanian E."/>
            <person name="Araus A.J."/>
            <person name="Petzold A."/>
            <person name="Susuki M."/>
            <person name="Suzuki K.-i.T."/>
            <person name="Hayashi T."/>
            <person name="Toyoda A."/>
            <person name="Oliveira C."/>
            <person name="Osipova E."/>
            <person name="Leigh N.D."/>
            <person name="Simon A."/>
            <person name="Yun M.H."/>
        </authorList>
    </citation>
    <scope>NUCLEOTIDE SEQUENCE</scope>
    <source>
        <strain evidence="3">20211129_DDA</strain>
        <tissue evidence="3">Liver</tissue>
    </source>
</reference>
<organism evidence="3 4">
    <name type="scientific">Pleurodeles waltl</name>
    <name type="common">Iberian ribbed newt</name>
    <dbReference type="NCBI Taxonomy" id="8319"/>
    <lineage>
        <taxon>Eukaryota</taxon>
        <taxon>Metazoa</taxon>
        <taxon>Chordata</taxon>
        <taxon>Craniata</taxon>
        <taxon>Vertebrata</taxon>
        <taxon>Euteleostomi</taxon>
        <taxon>Amphibia</taxon>
        <taxon>Batrachia</taxon>
        <taxon>Caudata</taxon>
        <taxon>Salamandroidea</taxon>
        <taxon>Salamandridae</taxon>
        <taxon>Pleurodelinae</taxon>
        <taxon>Pleurodeles</taxon>
    </lineage>
</organism>
<protein>
    <submittedName>
        <fullName evidence="3">Uncharacterized protein</fullName>
    </submittedName>
</protein>
<comment type="caution">
    <text evidence="3">The sequence shown here is derived from an EMBL/GenBank/DDBJ whole genome shotgun (WGS) entry which is preliminary data.</text>
</comment>
<proteinExistence type="predicted"/>
<gene>
    <name evidence="3" type="ORF">NDU88_005287</name>
</gene>
<name>A0AAV7RL24_PLEWA</name>
<keyword evidence="4" id="KW-1185">Reference proteome</keyword>
<accession>A0AAV7RL24</accession>
<evidence type="ECO:0000313" key="3">
    <source>
        <dbReference type="EMBL" id="KAJ1152512.1"/>
    </source>
</evidence>
<feature type="region of interest" description="Disordered" evidence="2">
    <location>
        <begin position="73"/>
        <end position="96"/>
    </location>
</feature>
<evidence type="ECO:0000256" key="2">
    <source>
        <dbReference type="SAM" id="MobiDB-lite"/>
    </source>
</evidence>
<dbReference type="EMBL" id="JANPWB010000009">
    <property type="protein sequence ID" value="KAJ1152512.1"/>
    <property type="molecule type" value="Genomic_DNA"/>
</dbReference>
<dbReference type="AlphaFoldDB" id="A0AAV7RL24"/>